<feature type="domain" description="CHASE" evidence="16">
    <location>
        <begin position="106"/>
        <end position="318"/>
    </location>
</feature>
<dbReference type="Gene3D" id="3.30.450.350">
    <property type="entry name" value="CHASE domain"/>
    <property type="match status" value="1"/>
</dbReference>
<keyword evidence="10 13" id="KW-0472">Membrane</keyword>
<dbReference type="InterPro" id="IPR005467">
    <property type="entry name" value="His_kinase_dom"/>
</dbReference>
<keyword evidence="8" id="KW-0256">Endoplasmic reticulum</keyword>
<dbReference type="SMART" id="SM00387">
    <property type="entry name" value="HATPase_c"/>
    <property type="match status" value="1"/>
</dbReference>
<dbReference type="SMART" id="SM01079">
    <property type="entry name" value="CHASE"/>
    <property type="match status" value="1"/>
</dbReference>
<keyword evidence="4 12" id="KW-0597">Phosphoprotein</keyword>
<proteinExistence type="predicted"/>
<dbReference type="Pfam" id="PF03924">
    <property type="entry name" value="CHASE"/>
    <property type="match status" value="1"/>
</dbReference>
<dbReference type="Gene3D" id="6.10.250.1190">
    <property type="match status" value="1"/>
</dbReference>
<keyword evidence="17" id="KW-1185">Reference proteome</keyword>
<gene>
    <name evidence="18" type="primary">LOC107429183</name>
</gene>
<comment type="caution">
    <text evidence="12">Lacks conserved residue(s) required for the propagation of feature annotation.</text>
</comment>
<dbReference type="SMART" id="SM00388">
    <property type="entry name" value="HisKA"/>
    <property type="match status" value="1"/>
</dbReference>
<feature type="domain" description="Histidine kinase" evidence="14">
    <location>
        <begin position="386"/>
        <end position="674"/>
    </location>
</feature>
<keyword evidence="7 18" id="KW-0418">Kinase</keyword>
<evidence type="ECO:0000256" key="8">
    <source>
        <dbReference type="ARBA" id="ARBA00022824"/>
    </source>
</evidence>
<dbReference type="EC" id="2.7.13.3" evidence="3"/>
<feature type="domain" description="Response regulatory" evidence="15">
    <location>
        <begin position="856"/>
        <end position="993"/>
    </location>
</feature>
<dbReference type="Pfam" id="PF00072">
    <property type="entry name" value="Response_reg"/>
    <property type="match status" value="1"/>
</dbReference>
<evidence type="ECO:0000256" key="4">
    <source>
        <dbReference type="ARBA" id="ARBA00022553"/>
    </source>
</evidence>
<protein>
    <recommendedName>
        <fullName evidence="3">histidine kinase</fullName>
        <ecNumber evidence="3">2.7.13.3</ecNumber>
    </recommendedName>
</protein>
<dbReference type="GeneID" id="107429183"/>
<keyword evidence="11" id="KW-0675">Receptor</keyword>
<evidence type="ECO:0000256" key="3">
    <source>
        <dbReference type="ARBA" id="ARBA00012438"/>
    </source>
</evidence>
<feature type="transmembrane region" description="Helical" evidence="13">
    <location>
        <begin position="39"/>
        <end position="57"/>
    </location>
</feature>
<feature type="domain" description="Response regulatory" evidence="15">
    <location>
        <begin position="699"/>
        <end position="829"/>
    </location>
</feature>
<dbReference type="SMART" id="SM00448">
    <property type="entry name" value="REC"/>
    <property type="match status" value="1"/>
</dbReference>
<evidence type="ECO:0000256" key="11">
    <source>
        <dbReference type="ARBA" id="ARBA00023170"/>
    </source>
</evidence>
<dbReference type="PANTHER" id="PTHR43719">
    <property type="entry name" value="TWO-COMPONENT HISTIDINE KINASE"/>
    <property type="match status" value="1"/>
</dbReference>
<dbReference type="CDD" id="cd00082">
    <property type="entry name" value="HisKA"/>
    <property type="match status" value="1"/>
</dbReference>
<dbReference type="SUPFAM" id="SSF52172">
    <property type="entry name" value="CheY-like"/>
    <property type="match status" value="2"/>
</dbReference>
<evidence type="ECO:0000256" key="9">
    <source>
        <dbReference type="ARBA" id="ARBA00022989"/>
    </source>
</evidence>
<dbReference type="Pfam" id="PF24896">
    <property type="entry name" value="Receiver_CRE1"/>
    <property type="match status" value="1"/>
</dbReference>
<evidence type="ECO:0000256" key="7">
    <source>
        <dbReference type="ARBA" id="ARBA00022777"/>
    </source>
</evidence>
<dbReference type="GO" id="GO:0016301">
    <property type="term" value="F:kinase activity"/>
    <property type="evidence" value="ECO:0007669"/>
    <property type="project" value="UniProtKB-KW"/>
</dbReference>
<dbReference type="RefSeq" id="XP_048318674.1">
    <property type="nucleotide sequence ID" value="XM_048462717.2"/>
</dbReference>
<evidence type="ECO:0000256" key="6">
    <source>
        <dbReference type="ARBA" id="ARBA00022692"/>
    </source>
</evidence>
<dbReference type="InterPro" id="IPR036890">
    <property type="entry name" value="HATPase_C_sf"/>
</dbReference>
<dbReference type="InterPro" id="IPR003594">
    <property type="entry name" value="HATPase_dom"/>
</dbReference>
<dbReference type="PRINTS" id="PR00344">
    <property type="entry name" value="BCTRLSENSOR"/>
</dbReference>
<evidence type="ECO:0000259" key="15">
    <source>
        <dbReference type="PROSITE" id="PS50110"/>
    </source>
</evidence>
<keyword evidence="6 13" id="KW-0812">Transmembrane</keyword>
<evidence type="ECO:0000313" key="17">
    <source>
        <dbReference type="Proteomes" id="UP001652623"/>
    </source>
</evidence>
<dbReference type="CDD" id="cd16922">
    <property type="entry name" value="HATPase_EvgS-ArcB-TorS-like"/>
    <property type="match status" value="1"/>
</dbReference>
<evidence type="ECO:0000256" key="13">
    <source>
        <dbReference type="SAM" id="Phobius"/>
    </source>
</evidence>
<dbReference type="InterPro" id="IPR011006">
    <property type="entry name" value="CheY-like_superfamily"/>
</dbReference>
<accession>A0ABM3I1G7</accession>
<evidence type="ECO:0000256" key="5">
    <source>
        <dbReference type="ARBA" id="ARBA00022679"/>
    </source>
</evidence>
<dbReference type="InterPro" id="IPR004358">
    <property type="entry name" value="Sig_transdc_His_kin-like_C"/>
</dbReference>
<dbReference type="InterPro" id="IPR036097">
    <property type="entry name" value="HisK_dim/P_sf"/>
</dbReference>
<reference evidence="18" key="1">
    <citation type="submission" date="2025-08" db="UniProtKB">
        <authorList>
            <consortium name="RefSeq"/>
        </authorList>
    </citation>
    <scope>IDENTIFICATION</scope>
    <source>
        <tissue evidence="18">Seedling</tissue>
    </source>
</reference>
<dbReference type="InterPro" id="IPR042240">
    <property type="entry name" value="CHASE_sf"/>
</dbReference>
<dbReference type="Gene3D" id="1.10.287.130">
    <property type="match status" value="1"/>
</dbReference>
<evidence type="ECO:0000256" key="1">
    <source>
        <dbReference type="ARBA" id="ARBA00000085"/>
    </source>
</evidence>
<dbReference type="SUPFAM" id="SSF55874">
    <property type="entry name" value="ATPase domain of HSP90 chaperone/DNA topoisomerase II/histidine kinase"/>
    <property type="match status" value="1"/>
</dbReference>
<dbReference type="Proteomes" id="UP001652623">
    <property type="component" value="Chromosome 12"/>
</dbReference>
<organism evidence="17 18">
    <name type="scientific">Ziziphus jujuba</name>
    <name type="common">Chinese jujube</name>
    <name type="synonym">Ziziphus sativa</name>
    <dbReference type="NCBI Taxonomy" id="326968"/>
    <lineage>
        <taxon>Eukaryota</taxon>
        <taxon>Viridiplantae</taxon>
        <taxon>Streptophyta</taxon>
        <taxon>Embryophyta</taxon>
        <taxon>Tracheophyta</taxon>
        <taxon>Spermatophyta</taxon>
        <taxon>Magnoliopsida</taxon>
        <taxon>eudicotyledons</taxon>
        <taxon>Gunneridae</taxon>
        <taxon>Pentapetalae</taxon>
        <taxon>rosids</taxon>
        <taxon>fabids</taxon>
        <taxon>Rosales</taxon>
        <taxon>Rhamnaceae</taxon>
        <taxon>Paliureae</taxon>
        <taxon>Ziziphus</taxon>
    </lineage>
</organism>
<evidence type="ECO:0000256" key="10">
    <source>
        <dbReference type="ARBA" id="ARBA00023136"/>
    </source>
</evidence>
<evidence type="ECO:0000259" key="16">
    <source>
        <dbReference type="PROSITE" id="PS50839"/>
    </source>
</evidence>
<keyword evidence="9 13" id="KW-1133">Transmembrane helix</keyword>
<dbReference type="InterPro" id="IPR003661">
    <property type="entry name" value="HisK_dim/P_dom"/>
</dbReference>
<dbReference type="Pfam" id="PF02518">
    <property type="entry name" value="HATPase_c"/>
    <property type="match status" value="1"/>
</dbReference>
<evidence type="ECO:0000256" key="12">
    <source>
        <dbReference type="PROSITE-ProRule" id="PRU00169"/>
    </source>
</evidence>
<dbReference type="Pfam" id="PF00512">
    <property type="entry name" value="HisKA"/>
    <property type="match status" value="1"/>
</dbReference>
<dbReference type="PROSITE" id="PS50110">
    <property type="entry name" value="RESPONSE_REGULATORY"/>
    <property type="match status" value="2"/>
</dbReference>
<sequence length="995" mass="110624">MGLKMQSHQSLAVRLNEQMGTKRGYTLIQSYRAWLPKFLIFWVFLMAILSMFIYNGMDADNKVRRKEVLSSMCDQRARMLQDQFSVSVNHVHALAILVSTFHYYKNPSAIDQETFAEYTARTAFERPLLSGVAYAQRVVDSERENFERQHGWTIKTMKREPSPLRDEYAPVIFSQETVSYIESLDMMSGEEDRENILRSRATGKAVLTSPFRLLGSHHLGVVLTFPVYKSKLPSSPTVEERIEATAGYLGGAFDVESLVENLLGQLAGNQAFLVNVYDITNSSDPLIMYGHQNQDGDMSLVHESKLDFGDPFRKHQMICSYHQKAPTSWTALTTAFLFFVIGLLVGYILYGAAIHIVKVEDDFHEMQELKGRAEAADVAKSQFLATVSHEIRTPMNGILGMLALLLDTDLSSTQRDYAQTAQACGKALIALINEVLDRAKIEAGKLELEAVPFDLRSILDDVLSLFSEKSRNKGIELAVFVSDKVPDIVMGDPGRFRQVITNLVGNSVKFTERGHIFVKVHLAESPKAMMNGKSESTLNGVPNEDVLTSGGCQFKTLSGCEAADDRNCWDTFKHLIDDKEFRYGSSSNRVATNEEYVTLMVCVEDTGIGIPLRAQDRVFMPFMQADSSTSRNYGGTGIGLSISKCLVELMGGQISFISRPHVGSTFSFTAVFGRCKKNAFDEMKKPKSEDLPSGFRGLKAIVVDGKPVRAAVTKYHLKRLGILVEVASNIKTVTLSTKNGSVTSGNIMHPDIVLVEKDLWISIEDGGFCVRQLDWEQNGHMFKLPKMILLATNISNAEFDKAKAAGFADTVIMKPLRASMIAACLQQVLGIGKKRQQGRDMPNGSSFLQSLLCGKKILVVDDNMVNRRVAAGALKKFGADVDCAESGKVALKKLQLPHCFDACFMDIQMPEMDGFEATRRIRQMESQANQQMNGGPAVEESTCRKGEWHVPILAMTADVIHATYDECLKCGMDGYVSKPFEEENLYQAVAKFFKS</sequence>
<feature type="modified residue" description="4-aspartylphosphate" evidence="12">
    <location>
        <position position="906"/>
    </location>
</feature>
<dbReference type="InterPro" id="IPR006189">
    <property type="entry name" value="CHASE_dom"/>
</dbReference>
<dbReference type="SUPFAM" id="SSF47384">
    <property type="entry name" value="Homodimeric domain of signal transducing histidine kinase"/>
    <property type="match status" value="1"/>
</dbReference>
<evidence type="ECO:0000256" key="2">
    <source>
        <dbReference type="ARBA" id="ARBA00004477"/>
    </source>
</evidence>
<comment type="catalytic activity">
    <reaction evidence="1">
        <text>ATP + protein L-histidine = ADP + protein N-phospho-L-histidine.</text>
        <dbReference type="EC" id="2.7.13.3"/>
    </reaction>
</comment>
<evidence type="ECO:0000313" key="18">
    <source>
        <dbReference type="RefSeq" id="XP_048318674.1"/>
    </source>
</evidence>
<feature type="transmembrane region" description="Helical" evidence="13">
    <location>
        <begin position="329"/>
        <end position="350"/>
    </location>
</feature>
<dbReference type="InterPro" id="IPR056839">
    <property type="entry name" value="Receiver_AHK4/CRE1_1st"/>
</dbReference>
<dbReference type="InterPro" id="IPR001789">
    <property type="entry name" value="Sig_transdc_resp-reg_receiver"/>
</dbReference>
<dbReference type="InterPro" id="IPR050956">
    <property type="entry name" value="2C_system_His_kinase"/>
</dbReference>
<dbReference type="Gene3D" id="3.40.50.2300">
    <property type="match status" value="2"/>
</dbReference>
<dbReference type="Gene3D" id="3.30.565.10">
    <property type="entry name" value="Histidine kinase-like ATPase, C-terminal domain"/>
    <property type="match status" value="1"/>
</dbReference>
<comment type="subcellular location">
    <subcellularLocation>
        <location evidence="2">Endoplasmic reticulum membrane</location>
        <topology evidence="2">Multi-pass membrane protein</topology>
    </subcellularLocation>
</comment>
<dbReference type="PROSITE" id="PS50839">
    <property type="entry name" value="CHASE"/>
    <property type="match status" value="1"/>
</dbReference>
<dbReference type="PANTHER" id="PTHR43719:SF51">
    <property type="entry name" value="HISTIDINE KINASE 4"/>
    <property type="match status" value="1"/>
</dbReference>
<dbReference type="PROSITE" id="PS50109">
    <property type="entry name" value="HIS_KIN"/>
    <property type="match status" value="1"/>
</dbReference>
<dbReference type="CDD" id="cd17546">
    <property type="entry name" value="REC_hyHK_CKI1_RcsC-like"/>
    <property type="match status" value="1"/>
</dbReference>
<name>A0ABM3I1G7_ZIZJJ</name>
<evidence type="ECO:0000259" key="14">
    <source>
        <dbReference type="PROSITE" id="PS50109"/>
    </source>
</evidence>
<keyword evidence="5" id="KW-0808">Transferase</keyword>